<dbReference type="InterPro" id="IPR011013">
    <property type="entry name" value="Gal_mutarotase_sf_dom"/>
</dbReference>
<accession>A0ABY3QS49</accession>
<evidence type="ECO:0000313" key="2">
    <source>
        <dbReference type="Proteomes" id="UP001430990"/>
    </source>
</evidence>
<dbReference type="CDD" id="cd09024">
    <property type="entry name" value="Aldose_epim_lacX"/>
    <property type="match status" value="1"/>
</dbReference>
<dbReference type="RefSeq" id="WP_231144185.1">
    <property type="nucleotide sequence ID" value="NZ_CP088100.1"/>
</dbReference>
<keyword evidence="2" id="KW-1185">Reference proteome</keyword>
<gene>
    <name evidence="1" type="ORF">BjapCC829_07695</name>
</gene>
<dbReference type="Pfam" id="PF01263">
    <property type="entry name" value="Aldose_epim"/>
    <property type="match status" value="1"/>
</dbReference>
<dbReference type="Proteomes" id="UP001430990">
    <property type="component" value="Chromosome"/>
</dbReference>
<sequence>MLVRLESGAACACVDRRGGELRSWFAGGRELIWHGDPVWWDQSAPILFPIVGWASGGQIRVDGSVRPMPVHGFARQHTFALSSCDSGSVKLTLASNQETQKVYPFRFQLSVSYVLASSSLTVNFSIENLDRRSIPYALGFHPAFRWPFNDVPRHKYRIRFEAEEDPLVPEVTPNGLISARRIVLPLKCRTLDLADELFASDAICFLNARSRLFSLGAGSSGSSITLEAAGFPHLALWSLPGAPFVSMETWTGHSDPEGFTGDLFEKPSMRILVPGETADHCVRMSFRAAE</sequence>
<dbReference type="InterPro" id="IPR014718">
    <property type="entry name" value="GH-type_carb-bd"/>
</dbReference>
<organism evidence="1 2">
    <name type="scientific">Bradyrhizobium barranii</name>
    <dbReference type="NCBI Taxonomy" id="2992140"/>
    <lineage>
        <taxon>Bacteria</taxon>
        <taxon>Pseudomonadati</taxon>
        <taxon>Pseudomonadota</taxon>
        <taxon>Alphaproteobacteria</taxon>
        <taxon>Hyphomicrobiales</taxon>
        <taxon>Nitrobacteraceae</taxon>
        <taxon>Bradyrhizobium</taxon>
    </lineage>
</organism>
<dbReference type="SUPFAM" id="SSF74650">
    <property type="entry name" value="Galactose mutarotase-like"/>
    <property type="match status" value="1"/>
</dbReference>
<dbReference type="EMBL" id="CP088100">
    <property type="protein sequence ID" value="UFW88406.1"/>
    <property type="molecule type" value="Genomic_DNA"/>
</dbReference>
<dbReference type="Gene3D" id="2.70.98.10">
    <property type="match status" value="1"/>
</dbReference>
<name>A0ABY3QS49_9BRAD</name>
<protein>
    <submittedName>
        <fullName evidence="1">Aldose 1-epimerase family protein</fullName>
    </submittedName>
</protein>
<evidence type="ECO:0000313" key="1">
    <source>
        <dbReference type="EMBL" id="UFW88406.1"/>
    </source>
</evidence>
<proteinExistence type="predicted"/>
<dbReference type="InterPro" id="IPR008183">
    <property type="entry name" value="Aldose_1/G6P_1-epimerase"/>
</dbReference>
<dbReference type="InterPro" id="IPR037481">
    <property type="entry name" value="LacX"/>
</dbReference>
<reference evidence="1" key="1">
    <citation type="submission" date="2021-11" db="EMBL/GenBank/DDBJ databases">
        <title>Australian commercial rhizobial inoculants.</title>
        <authorList>
            <person name="Kohlmeier M.G."/>
            <person name="O'Hara G.W."/>
            <person name="Colombi E."/>
            <person name="Ramsay J.P."/>
            <person name="Terpolilli J."/>
        </authorList>
    </citation>
    <scope>NUCLEOTIDE SEQUENCE</scope>
    <source>
        <strain evidence="1">CC829</strain>
    </source>
</reference>